<keyword evidence="3" id="KW-0963">Cytoplasm</keyword>
<evidence type="ECO:0000256" key="4">
    <source>
        <dbReference type="ARBA" id="ARBA00022690"/>
    </source>
</evidence>
<dbReference type="SUPFAM" id="SSF54403">
    <property type="entry name" value="Cystatin/monellin"/>
    <property type="match status" value="1"/>
</dbReference>
<dbReference type="EMBL" id="NIVC01001972">
    <property type="protein sequence ID" value="PAA62110.1"/>
    <property type="molecule type" value="Genomic_DNA"/>
</dbReference>
<evidence type="ECO:0000256" key="3">
    <source>
        <dbReference type="ARBA" id="ARBA00022490"/>
    </source>
</evidence>
<dbReference type="EMBL" id="NIVC01001364">
    <property type="protein sequence ID" value="PAA68899.1"/>
    <property type="molecule type" value="Genomic_DNA"/>
</dbReference>
<keyword evidence="5" id="KW-0789">Thiol protease inhibitor</keyword>
<dbReference type="Gene3D" id="3.10.450.10">
    <property type="match status" value="1"/>
</dbReference>
<feature type="region of interest" description="Disordered" evidence="6">
    <location>
        <begin position="78"/>
        <end position="99"/>
    </location>
</feature>
<gene>
    <name evidence="10" type="ORF">BOX15_Mlig006317g1</name>
    <name evidence="9" type="ORF">BOX15_Mlig006317g2</name>
    <name evidence="8" type="ORF">BOX15_Mlig006317g3</name>
</gene>
<dbReference type="InterPro" id="IPR000010">
    <property type="entry name" value="Cystatin_dom"/>
</dbReference>
<sequence>MATQLSGGVSEPRKPTKEEVTLLTAMQAEVKSRLGRSVDQFEPVLLASQVVAGTNYFAKVRIGDSEFIHLRVFQPLPTEKGEKPEPELTGLQTEPITHF</sequence>
<keyword evidence="4" id="KW-0646">Protease inhibitor</keyword>
<comment type="caution">
    <text evidence="9">The sequence shown here is derived from an EMBL/GenBank/DDBJ whole genome shotgun (WGS) entry which is preliminary data.</text>
</comment>
<protein>
    <recommendedName>
        <fullName evidence="7">Cystatin domain-containing protein</fullName>
    </recommendedName>
</protein>
<dbReference type="PANTHER" id="PTHR11414:SF21">
    <property type="entry name" value="CYSTATIN 14A, TANDEM DUPLICATE 1-RELATED"/>
    <property type="match status" value="1"/>
</dbReference>
<dbReference type="Proteomes" id="UP000215902">
    <property type="component" value="Unassembled WGS sequence"/>
</dbReference>
<evidence type="ECO:0000259" key="7">
    <source>
        <dbReference type="Pfam" id="PF00031"/>
    </source>
</evidence>
<keyword evidence="11" id="KW-1185">Reference proteome</keyword>
<feature type="compositionally biased region" description="Polar residues" evidence="6">
    <location>
        <begin position="90"/>
        <end position="99"/>
    </location>
</feature>
<proteinExistence type="inferred from homology"/>
<evidence type="ECO:0000313" key="10">
    <source>
        <dbReference type="EMBL" id="PAA68899.1"/>
    </source>
</evidence>
<dbReference type="AlphaFoldDB" id="A0A267EKP9"/>
<dbReference type="Pfam" id="PF00031">
    <property type="entry name" value="Cystatin"/>
    <property type="match status" value="1"/>
</dbReference>
<comment type="subcellular location">
    <subcellularLocation>
        <location evidence="1">Cytoplasm</location>
    </subcellularLocation>
</comment>
<dbReference type="STRING" id="282301.A0A267EKP9"/>
<evidence type="ECO:0000256" key="5">
    <source>
        <dbReference type="ARBA" id="ARBA00022704"/>
    </source>
</evidence>
<dbReference type="PRINTS" id="PR00295">
    <property type="entry name" value="STEFINA"/>
</dbReference>
<dbReference type="InterPro" id="IPR046350">
    <property type="entry name" value="Cystatin_sf"/>
</dbReference>
<dbReference type="OrthoDB" id="2429551at2759"/>
<name>A0A267EKP9_9PLAT</name>
<evidence type="ECO:0000313" key="11">
    <source>
        <dbReference type="Proteomes" id="UP000215902"/>
    </source>
</evidence>
<evidence type="ECO:0000256" key="6">
    <source>
        <dbReference type="SAM" id="MobiDB-lite"/>
    </source>
</evidence>
<dbReference type="EMBL" id="NIVC01002886">
    <property type="protein sequence ID" value="PAA54583.1"/>
    <property type="molecule type" value="Genomic_DNA"/>
</dbReference>
<organism evidence="9 11">
    <name type="scientific">Macrostomum lignano</name>
    <dbReference type="NCBI Taxonomy" id="282301"/>
    <lineage>
        <taxon>Eukaryota</taxon>
        <taxon>Metazoa</taxon>
        <taxon>Spiralia</taxon>
        <taxon>Lophotrochozoa</taxon>
        <taxon>Platyhelminthes</taxon>
        <taxon>Rhabditophora</taxon>
        <taxon>Macrostomorpha</taxon>
        <taxon>Macrostomida</taxon>
        <taxon>Macrostomidae</taxon>
        <taxon>Macrostomum</taxon>
    </lineage>
</organism>
<evidence type="ECO:0000256" key="2">
    <source>
        <dbReference type="ARBA" id="ARBA00009403"/>
    </source>
</evidence>
<evidence type="ECO:0000313" key="9">
    <source>
        <dbReference type="EMBL" id="PAA62110.1"/>
    </source>
</evidence>
<dbReference type="GO" id="GO:0004869">
    <property type="term" value="F:cysteine-type endopeptidase inhibitor activity"/>
    <property type="evidence" value="ECO:0007669"/>
    <property type="project" value="UniProtKB-KW"/>
</dbReference>
<accession>A0A267EKP9</accession>
<dbReference type="GO" id="GO:0005829">
    <property type="term" value="C:cytosol"/>
    <property type="evidence" value="ECO:0007669"/>
    <property type="project" value="TreeGrafter"/>
</dbReference>
<dbReference type="PANTHER" id="PTHR11414">
    <property type="entry name" value="CYSTATIN FAMILY MEMBER"/>
    <property type="match status" value="1"/>
</dbReference>
<comment type="similarity">
    <text evidence="2">Belongs to the cystatin family.</text>
</comment>
<feature type="domain" description="Cystatin" evidence="7">
    <location>
        <begin position="44"/>
        <end position="92"/>
    </location>
</feature>
<reference evidence="9 11" key="1">
    <citation type="submission" date="2017-06" db="EMBL/GenBank/DDBJ databases">
        <title>A platform for efficient transgenesis in Macrostomum lignano, a flatworm model organism for stem cell research.</title>
        <authorList>
            <person name="Berezikov E."/>
        </authorList>
    </citation>
    <scope>NUCLEOTIDE SEQUENCE [LARGE SCALE GENOMIC DNA]</scope>
    <source>
        <strain evidence="9">DV1</strain>
        <tissue evidence="9">Whole organism</tissue>
    </source>
</reference>
<dbReference type="InterPro" id="IPR001713">
    <property type="entry name" value="Prot_inh_stefin"/>
</dbReference>
<evidence type="ECO:0000256" key="1">
    <source>
        <dbReference type="ARBA" id="ARBA00004496"/>
    </source>
</evidence>
<evidence type="ECO:0000313" key="8">
    <source>
        <dbReference type="EMBL" id="PAA54583.1"/>
    </source>
</evidence>